<dbReference type="InterPro" id="IPR027684">
    <property type="entry name" value="TBCC"/>
</dbReference>
<dbReference type="InterPro" id="IPR016098">
    <property type="entry name" value="CAP/MinC_C"/>
</dbReference>
<proteinExistence type="inferred from homology"/>
<evidence type="ECO:0000313" key="6">
    <source>
        <dbReference type="WBParaSite" id="SCUD_0001183901-mRNA-1"/>
    </source>
</evidence>
<dbReference type="PANTHER" id="PTHR15139:SF0">
    <property type="entry name" value="TUBULIN-SPECIFIC CHAPERONE C"/>
    <property type="match status" value="1"/>
</dbReference>
<dbReference type="Proteomes" id="UP000279833">
    <property type="component" value="Unassembled WGS sequence"/>
</dbReference>
<reference evidence="4 5" key="2">
    <citation type="submission" date="2018-11" db="EMBL/GenBank/DDBJ databases">
        <authorList>
            <consortium name="Pathogen Informatics"/>
        </authorList>
    </citation>
    <scope>NUCLEOTIDE SEQUENCE [LARGE SCALE GENOMIC DNA]</scope>
    <source>
        <strain evidence="4">Dakar</strain>
        <strain evidence="5">Dakar, Senegal</strain>
    </source>
</reference>
<sequence>MNSNKKSSENRSFPLNVSNNRQTVLNRLNERHTQSQVVNSQRKNVDSFGNGNIHENFLQHFTQYKLAIVTDLEDMTKKIQGYNLPINERTQSLNDLFQEKKTELLPSKKFGFSRQQTTKKQENENKNESHPESSICKSSSIVAPKNNDSIIYDERFSLINITGPKHFIIPNINCSSDSFISQTVYLIDLIDCTIEICHVFGSLIGRRLKNCKIYAYPISGSVWLDECINCDLVFACRQLRIHQTSNCRLGLHMASRPIIEQCTNLKVAPYQLVYKSLEQDLSTAGLSINNDLQKLLQIGV</sequence>
<feature type="compositionally biased region" description="Basic and acidic residues" evidence="2">
    <location>
        <begin position="119"/>
        <end position="131"/>
    </location>
</feature>
<accession>A0A183KA06</accession>
<feature type="domain" description="C-CAP/cofactor C-like" evidence="3">
    <location>
        <begin position="152"/>
        <end position="286"/>
    </location>
</feature>
<gene>
    <name evidence="4" type="ORF">SCUD_LOCUS11839</name>
</gene>
<dbReference type="EMBL" id="UZAK01034685">
    <property type="protein sequence ID" value="VDP46275.1"/>
    <property type="molecule type" value="Genomic_DNA"/>
</dbReference>
<reference evidence="6" key="1">
    <citation type="submission" date="2016-06" db="UniProtKB">
        <authorList>
            <consortium name="WormBaseParasite"/>
        </authorList>
    </citation>
    <scope>IDENTIFICATION</scope>
</reference>
<dbReference type="Pfam" id="PF07986">
    <property type="entry name" value="TBCC"/>
    <property type="match status" value="1"/>
</dbReference>
<feature type="region of interest" description="Disordered" evidence="2">
    <location>
        <begin position="1"/>
        <end position="20"/>
    </location>
</feature>
<feature type="region of interest" description="Disordered" evidence="2">
    <location>
        <begin position="111"/>
        <end position="137"/>
    </location>
</feature>
<evidence type="ECO:0000313" key="4">
    <source>
        <dbReference type="EMBL" id="VDP46275.1"/>
    </source>
</evidence>
<dbReference type="PROSITE" id="PS51329">
    <property type="entry name" value="C_CAP_COFACTOR_C"/>
    <property type="match status" value="1"/>
</dbReference>
<dbReference type="InterPro" id="IPR017901">
    <property type="entry name" value="C-CAP_CF_C-like"/>
</dbReference>
<protein>
    <submittedName>
        <fullName evidence="6">C-CAP/cofactor C-like domain-containing protein</fullName>
    </submittedName>
</protein>
<dbReference type="Gene3D" id="2.160.20.70">
    <property type="match status" value="1"/>
</dbReference>
<evidence type="ECO:0000256" key="2">
    <source>
        <dbReference type="SAM" id="MobiDB-lite"/>
    </source>
</evidence>
<dbReference type="AlphaFoldDB" id="A0A183KA06"/>
<dbReference type="WBParaSite" id="SCUD_0001183901-mRNA-1">
    <property type="protein sequence ID" value="SCUD_0001183901-mRNA-1"/>
    <property type="gene ID" value="SCUD_0001183901"/>
</dbReference>
<evidence type="ECO:0000259" key="3">
    <source>
        <dbReference type="PROSITE" id="PS51329"/>
    </source>
</evidence>
<dbReference type="GO" id="GO:0005737">
    <property type="term" value="C:cytoplasm"/>
    <property type="evidence" value="ECO:0007669"/>
    <property type="project" value="TreeGrafter"/>
</dbReference>
<dbReference type="PANTHER" id="PTHR15139">
    <property type="entry name" value="TUBULIN FOLDING COFACTOR C"/>
    <property type="match status" value="1"/>
</dbReference>
<organism evidence="6">
    <name type="scientific">Schistosoma curassoni</name>
    <dbReference type="NCBI Taxonomy" id="6186"/>
    <lineage>
        <taxon>Eukaryota</taxon>
        <taxon>Metazoa</taxon>
        <taxon>Spiralia</taxon>
        <taxon>Lophotrochozoa</taxon>
        <taxon>Platyhelminthes</taxon>
        <taxon>Trematoda</taxon>
        <taxon>Digenea</taxon>
        <taxon>Strigeidida</taxon>
        <taxon>Schistosomatoidea</taxon>
        <taxon>Schistosomatidae</taxon>
        <taxon>Schistosoma</taxon>
    </lineage>
</organism>
<dbReference type="GO" id="GO:0007023">
    <property type="term" value="P:post-chaperonin tubulin folding pathway"/>
    <property type="evidence" value="ECO:0007669"/>
    <property type="project" value="InterPro"/>
</dbReference>
<dbReference type="GO" id="GO:0007021">
    <property type="term" value="P:tubulin complex assembly"/>
    <property type="evidence" value="ECO:0007669"/>
    <property type="project" value="TreeGrafter"/>
</dbReference>
<name>A0A183KA06_9TREM</name>
<comment type="similarity">
    <text evidence="1">Belongs to the TBCC family.</text>
</comment>
<evidence type="ECO:0000313" key="5">
    <source>
        <dbReference type="Proteomes" id="UP000279833"/>
    </source>
</evidence>
<keyword evidence="5" id="KW-1185">Reference proteome</keyword>
<dbReference type="STRING" id="6186.A0A183KA06"/>
<dbReference type="InterPro" id="IPR012945">
    <property type="entry name" value="Tubulin-bd_cofactor_C_dom"/>
</dbReference>
<evidence type="ECO:0000256" key="1">
    <source>
        <dbReference type="ARBA" id="ARBA00008848"/>
    </source>
</evidence>